<dbReference type="AlphaFoldDB" id="J9GI12"/>
<accession>J9GI12</accession>
<reference evidence="1" key="1">
    <citation type="journal article" date="2012" name="PLoS ONE">
        <title>Gene sets for utilization of primary and secondary nutrition supplies in the distal gut of endangered iberian lynx.</title>
        <authorList>
            <person name="Alcaide M."/>
            <person name="Messina E."/>
            <person name="Richter M."/>
            <person name="Bargiela R."/>
            <person name="Peplies J."/>
            <person name="Huws S.A."/>
            <person name="Newbold C.J."/>
            <person name="Golyshin P.N."/>
            <person name="Simon M.A."/>
            <person name="Lopez G."/>
            <person name="Yakimov M.M."/>
            <person name="Ferrer M."/>
        </authorList>
    </citation>
    <scope>NUCLEOTIDE SEQUENCE</scope>
</reference>
<proteinExistence type="predicted"/>
<protein>
    <submittedName>
        <fullName evidence="1">Uncharacterized protein</fullName>
    </submittedName>
</protein>
<dbReference type="EMBL" id="AMCI01002918">
    <property type="protein sequence ID" value="EJX01538.1"/>
    <property type="molecule type" value="Genomic_DNA"/>
</dbReference>
<gene>
    <name evidence="1" type="ORF">EVA_10355</name>
</gene>
<comment type="caution">
    <text evidence="1">The sequence shown here is derived from an EMBL/GenBank/DDBJ whole genome shotgun (WGS) entry which is preliminary data.</text>
</comment>
<name>J9GI12_9ZZZZ</name>
<sequence>MLRISSVRRIRQIKFQHLPPENFLNSGQLHKKFQLRK</sequence>
<organism evidence="1">
    <name type="scientific">gut metagenome</name>
    <dbReference type="NCBI Taxonomy" id="749906"/>
    <lineage>
        <taxon>unclassified sequences</taxon>
        <taxon>metagenomes</taxon>
        <taxon>organismal metagenomes</taxon>
    </lineage>
</organism>
<evidence type="ECO:0000313" key="1">
    <source>
        <dbReference type="EMBL" id="EJX01538.1"/>
    </source>
</evidence>